<organism evidence="1 2">
    <name type="scientific">Naganishia onofrii</name>
    <dbReference type="NCBI Taxonomy" id="1851511"/>
    <lineage>
        <taxon>Eukaryota</taxon>
        <taxon>Fungi</taxon>
        <taxon>Dikarya</taxon>
        <taxon>Basidiomycota</taxon>
        <taxon>Agaricomycotina</taxon>
        <taxon>Tremellomycetes</taxon>
        <taxon>Filobasidiales</taxon>
        <taxon>Filobasidiaceae</taxon>
        <taxon>Naganishia</taxon>
    </lineage>
</organism>
<evidence type="ECO:0000313" key="2">
    <source>
        <dbReference type="Proteomes" id="UP001234202"/>
    </source>
</evidence>
<reference evidence="1" key="1">
    <citation type="submission" date="2023-04" db="EMBL/GenBank/DDBJ databases">
        <title>Draft Genome sequencing of Naganishia species isolated from polar environments using Oxford Nanopore Technology.</title>
        <authorList>
            <person name="Leo P."/>
            <person name="Venkateswaran K."/>
        </authorList>
    </citation>
    <scope>NUCLEOTIDE SEQUENCE</scope>
    <source>
        <strain evidence="1">DBVPG 5303</strain>
    </source>
</reference>
<comment type="caution">
    <text evidence="1">The sequence shown here is derived from an EMBL/GenBank/DDBJ whole genome shotgun (WGS) entry which is preliminary data.</text>
</comment>
<proteinExistence type="predicted"/>
<dbReference type="EMBL" id="JASBWV010000006">
    <property type="protein sequence ID" value="KAJ9126098.1"/>
    <property type="molecule type" value="Genomic_DNA"/>
</dbReference>
<evidence type="ECO:0000313" key="1">
    <source>
        <dbReference type="EMBL" id="KAJ9126098.1"/>
    </source>
</evidence>
<gene>
    <name evidence="1" type="ORF">QFC24_002370</name>
</gene>
<keyword evidence="2" id="KW-1185">Reference proteome</keyword>
<name>A0ACC2XPZ3_9TREE</name>
<dbReference type="Proteomes" id="UP001234202">
    <property type="component" value="Unassembled WGS sequence"/>
</dbReference>
<accession>A0ACC2XPZ3</accession>
<protein>
    <submittedName>
        <fullName evidence="1">Uncharacterized protein</fullName>
    </submittedName>
</protein>
<sequence>MRTTSLATALAIISLAASPATAARDPSSAAKHRRSQRRSPSSFFANLWERRLPITATTTVTIEATSTQVVWVTATSYPGTVAPTDAPSQNSTLDPSLASTTADWNSTIAASTISSSSAVQTEGTYTTSEWWPTSSQSGGLSNARPTATPNATRTENWIVVPTAVPSDDDATTSAHHYDPSSAASSFSSELMYSASLSASVPNATDITSSTTLGWNETGSIMTRTSGTPPSTVLPSASSGVTSTVISASATQEASQAVSSHASTSLQSAGTTKLVESASLSSLSPAPSSASDSVSATSPAKTTVSATSQKGSSVASAPTSILSASSSILASATSTLDSSSTLSVSSLVTESTSSVPSATSTFDSPATSSVESSSSVPITSSVVTERSSSTATAPTTSAIQTPSSSSTIESITSTSTSQASIPSATSGSSLTTTPLNERLVAAYYPDWSVWTFPPSNLDFSRLDVVDFAFAIVNAQYGLEFTQYNSEDTLNWLVSVAHAAGKKVRLSVGGWTGSVYFSPAVATAQGRQTLAQAMLSMYNRFNLDGIDIDWEYPGVIGSESNIVSSDDSANYLIFLQLLRKTLPPTAILSAATQVWPFAGPTGAPLSDVSGFAKLLDWVMIMNYDIWGSSTTPGPNAPLSDGCGDSAQPLANAYAAVSSWTTAGMPAKQIMLGLPAYGYMQASSADSLRARKRRGLEKKGGATLYNADGGTSWGQIKFSDMVAQGGLARGADQHWIGANGFTRYWDTCSSTVSRLFSLLANMVVITSETYPQPWLKSSESGQIITYDDPISISLKAQFARQAGLRGTNFWEITGDTSDWSLLDAARSGLGL</sequence>